<dbReference type="AlphaFoldDB" id="A0A6C0CHI0"/>
<organism evidence="1">
    <name type="scientific">viral metagenome</name>
    <dbReference type="NCBI Taxonomy" id="1070528"/>
    <lineage>
        <taxon>unclassified sequences</taxon>
        <taxon>metagenomes</taxon>
        <taxon>organismal metagenomes</taxon>
    </lineage>
</organism>
<dbReference type="InterPro" id="IPR046938">
    <property type="entry name" value="DNA_clamp_sf"/>
</dbReference>
<dbReference type="SUPFAM" id="SSF55979">
    <property type="entry name" value="DNA clamp"/>
    <property type="match status" value="2"/>
</dbReference>
<protein>
    <recommendedName>
        <fullName evidence="2">Proliferating cell nuclear antigen PCNA N-terminal domain-containing protein</fullName>
    </recommendedName>
</protein>
<proteinExistence type="predicted"/>
<name>A0A6C0CHI0_9ZZZZ</name>
<reference evidence="1" key="1">
    <citation type="journal article" date="2020" name="Nature">
        <title>Giant virus diversity and host interactions through global metagenomics.</title>
        <authorList>
            <person name="Schulz F."/>
            <person name="Roux S."/>
            <person name="Paez-Espino D."/>
            <person name="Jungbluth S."/>
            <person name="Walsh D.A."/>
            <person name="Denef V.J."/>
            <person name="McMahon K.D."/>
            <person name="Konstantinidis K.T."/>
            <person name="Eloe-Fadrosh E.A."/>
            <person name="Kyrpides N.C."/>
            <person name="Woyke T."/>
        </authorList>
    </citation>
    <scope>NUCLEOTIDE SEQUENCE</scope>
    <source>
        <strain evidence="1">GVMAG-M-3300021079-18</strain>
    </source>
</reference>
<dbReference type="Gene3D" id="3.70.10.10">
    <property type="match status" value="1"/>
</dbReference>
<accession>A0A6C0CHI0</accession>
<evidence type="ECO:0000313" key="1">
    <source>
        <dbReference type="EMBL" id="QHT03632.1"/>
    </source>
</evidence>
<dbReference type="EMBL" id="MN739415">
    <property type="protein sequence ID" value="QHT03632.1"/>
    <property type="molecule type" value="Genomic_DNA"/>
</dbReference>
<sequence length="282" mass="31302">MDAKSSSGDIANHSIHMALREGHILKSVLDCTQVAFGELIFKVTNTGFYMSADNRTTDKKETLLCILTLPRMNFEAWAIPQEVDQDDDAEILIPVDAGNLRSLTNGILKKDMLIIWVDPDDVGTLKLEVQNVDKKRSCSGKVKLIDLSKLSEHVKKPVLPFKYDMNRPNATVSAKEFQKACKAGTQLKAETIKVTGYETCVVFEVGNLEVTRSFPFGVQRDGQKVIYEGEFDVKRNIAAVAKCCTMTTDVRIYCSGRNPMLIAMNAGESGTFDIYLVPNHKG</sequence>
<evidence type="ECO:0008006" key="2">
    <source>
        <dbReference type="Google" id="ProtNLM"/>
    </source>
</evidence>